<reference evidence="1 2" key="2">
    <citation type="submission" date="2007-09" db="EMBL/GenBank/DDBJ databases">
        <title>Draft genome sequence of Clostridium bolteae (ATCC BAA-613).</title>
        <authorList>
            <person name="Sudarsanam P."/>
            <person name="Ley R."/>
            <person name="Guruge J."/>
            <person name="Turnbaugh P.J."/>
            <person name="Mahowald M."/>
            <person name="Liep D."/>
            <person name="Gordon J."/>
        </authorList>
    </citation>
    <scope>NUCLEOTIDE SEQUENCE [LARGE SCALE GENOMIC DNA]</scope>
    <source>
        <strain evidence="2">ATCC BAA-613 / DSM 15670 / CCUG 46953 / JCM 12243 / WAL 16351</strain>
    </source>
</reference>
<dbReference type="Gene3D" id="3.30.70.240">
    <property type="match status" value="1"/>
</dbReference>
<evidence type="ECO:0000313" key="2">
    <source>
        <dbReference type="Proteomes" id="UP000005396"/>
    </source>
</evidence>
<dbReference type="Proteomes" id="UP000005396">
    <property type="component" value="Unassembled WGS sequence"/>
</dbReference>
<name>A8S460_ENTBW</name>
<dbReference type="HOGENOM" id="CLU_2750584_0_0_9"/>
<organism evidence="1 2">
    <name type="scientific">Enterocloster bolteae (strain ATCC BAA-613 / DSM 15670 / CCUG 46953 / JCM 12243 / WAL 16351)</name>
    <name type="common">Clostridium bolteae</name>
    <dbReference type="NCBI Taxonomy" id="411902"/>
    <lineage>
        <taxon>Bacteria</taxon>
        <taxon>Bacillati</taxon>
        <taxon>Bacillota</taxon>
        <taxon>Clostridia</taxon>
        <taxon>Lachnospirales</taxon>
        <taxon>Lachnospiraceae</taxon>
        <taxon>Enterocloster</taxon>
    </lineage>
</organism>
<gene>
    <name evidence="1" type="ORF">CLOBOL_06825</name>
</gene>
<dbReference type="PaxDb" id="411902-CLOBOL_06825"/>
<evidence type="ECO:0000313" key="1">
    <source>
        <dbReference type="EMBL" id="EDP12929.1"/>
    </source>
</evidence>
<dbReference type="EMBL" id="ABCC02000058">
    <property type="protein sequence ID" value="EDP12929.1"/>
    <property type="molecule type" value="Genomic_DNA"/>
</dbReference>
<proteinExistence type="predicted"/>
<comment type="caution">
    <text evidence="1">The sequence shown here is derived from an EMBL/GenBank/DDBJ whole genome shotgun (WGS) entry which is preliminary data.</text>
</comment>
<dbReference type="AlphaFoldDB" id="A8S460"/>
<reference evidence="1 2" key="1">
    <citation type="submission" date="2007-08" db="EMBL/GenBank/DDBJ databases">
        <authorList>
            <person name="Fulton L."/>
            <person name="Clifton S."/>
            <person name="Fulton B."/>
            <person name="Xu J."/>
            <person name="Minx P."/>
            <person name="Pepin K.H."/>
            <person name="Johnson M."/>
            <person name="Thiruvilangam P."/>
            <person name="Bhonagiri V."/>
            <person name="Nash W.E."/>
            <person name="Mardis E.R."/>
            <person name="Wilson R.K."/>
        </authorList>
    </citation>
    <scope>NUCLEOTIDE SEQUENCE [LARGE SCALE GENOMIC DNA]</scope>
    <source>
        <strain evidence="2">ATCC BAA-613 / DSM 15670 / CCUG 46953 / JCM 12243 / WAL 16351</strain>
    </source>
</reference>
<protein>
    <submittedName>
        <fullName evidence="1">Uncharacterized protein</fullName>
    </submittedName>
</protein>
<sequence>MNSGQKKGINFDLDTNALKIYYTEGDWRNAYHDVRNFLRKWPDEKGSADIYIGSYEGRSAEAGSFGYLLY</sequence>
<accession>A8S460</accession>